<protein>
    <submittedName>
        <fullName evidence="1">Uncharacterized protein</fullName>
    </submittedName>
</protein>
<organism evidence="1 2">
    <name type="scientific">Plakobranchus ocellatus</name>
    <dbReference type="NCBI Taxonomy" id="259542"/>
    <lineage>
        <taxon>Eukaryota</taxon>
        <taxon>Metazoa</taxon>
        <taxon>Spiralia</taxon>
        <taxon>Lophotrochozoa</taxon>
        <taxon>Mollusca</taxon>
        <taxon>Gastropoda</taxon>
        <taxon>Heterobranchia</taxon>
        <taxon>Euthyneura</taxon>
        <taxon>Panpulmonata</taxon>
        <taxon>Sacoglossa</taxon>
        <taxon>Placobranchoidea</taxon>
        <taxon>Plakobranchidae</taxon>
        <taxon>Plakobranchus</taxon>
    </lineage>
</organism>
<dbReference type="EMBL" id="BLXT01001064">
    <property type="protein sequence ID" value="GFN82950.1"/>
    <property type="molecule type" value="Genomic_DNA"/>
</dbReference>
<dbReference type="AlphaFoldDB" id="A0AAV3YI90"/>
<sequence>MAVDIQGDKMKGKMKPAHNMAISVFQAFLQARALVEGLKLMTESPCRGGFAIHCAIKTAKNEKLHRGTVTLAETAFSSLEGEINFK</sequence>
<evidence type="ECO:0000313" key="1">
    <source>
        <dbReference type="EMBL" id="GFN82950.1"/>
    </source>
</evidence>
<keyword evidence="2" id="KW-1185">Reference proteome</keyword>
<dbReference type="Proteomes" id="UP000735302">
    <property type="component" value="Unassembled WGS sequence"/>
</dbReference>
<reference evidence="1 2" key="1">
    <citation type="journal article" date="2021" name="Elife">
        <title>Chloroplast acquisition without the gene transfer in kleptoplastic sea slugs, Plakobranchus ocellatus.</title>
        <authorList>
            <person name="Maeda T."/>
            <person name="Takahashi S."/>
            <person name="Yoshida T."/>
            <person name="Shimamura S."/>
            <person name="Takaki Y."/>
            <person name="Nagai Y."/>
            <person name="Toyoda A."/>
            <person name="Suzuki Y."/>
            <person name="Arimoto A."/>
            <person name="Ishii H."/>
            <person name="Satoh N."/>
            <person name="Nishiyama T."/>
            <person name="Hasebe M."/>
            <person name="Maruyama T."/>
            <person name="Minagawa J."/>
            <person name="Obokata J."/>
            <person name="Shigenobu S."/>
        </authorList>
    </citation>
    <scope>NUCLEOTIDE SEQUENCE [LARGE SCALE GENOMIC DNA]</scope>
</reference>
<gene>
    <name evidence="1" type="ORF">PoB_000945600</name>
</gene>
<proteinExistence type="predicted"/>
<accession>A0AAV3YI90</accession>
<comment type="caution">
    <text evidence="1">The sequence shown here is derived from an EMBL/GenBank/DDBJ whole genome shotgun (WGS) entry which is preliminary data.</text>
</comment>
<evidence type="ECO:0000313" key="2">
    <source>
        <dbReference type="Proteomes" id="UP000735302"/>
    </source>
</evidence>
<name>A0AAV3YI90_9GAST</name>